<keyword evidence="5 8" id="KW-0378">Hydrolase</keyword>
<reference evidence="10 11" key="1">
    <citation type="journal article" date="2015" name="Int. J. Syst. Evol. Microbiol.">
        <title>Roseomonas oryzae sp. nov., isolated from paddy rhizosphere soil.</title>
        <authorList>
            <person name="Ramaprasad E.V."/>
            <person name="Sasikala Ch."/>
            <person name="Ramana Ch.V."/>
        </authorList>
    </citation>
    <scope>NUCLEOTIDE SEQUENCE [LARGE SCALE GENOMIC DNA]</scope>
    <source>
        <strain evidence="10 11">KCTC 42542</strain>
    </source>
</reference>
<dbReference type="GO" id="GO:0000287">
    <property type="term" value="F:magnesium ion binding"/>
    <property type="evidence" value="ECO:0007669"/>
    <property type="project" value="UniProtKB-UniRule"/>
</dbReference>
<dbReference type="GO" id="GO:0004540">
    <property type="term" value="F:RNA nuclease activity"/>
    <property type="evidence" value="ECO:0007669"/>
    <property type="project" value="InterPro"/>
</dbReference>
<dbReference type="Gene3D" id="3.40.50.1010">
    <property type="entry name" value="5'-nuclease"/>
    <property type="match status" value="1"/>
</dbReference>
<evidence type="ECO:0000256" key="7">
    <source>
        <dbReference type="ARBA" id="ARBA00038093"/>
    </source>
</evidence>
<comment type="function">
    <text evidence="8">Toxic component of a toxin-antitoxin (TA) system. An RNase.</text>
</comment>
<dbReference type="PANTHER" id="PTHR33653:SF1">
    <property type="entry name" value="RIBONUCLEASE VAPC2"/>
    <property type="match status" value="1"/>
</dbReference>
<comment type="cofactor">
    <cofactor evidence="1 8">
        <name>Mg(2+)</name>
        <dbReference type="ChEBI" id="CHEBI:18420"/>
    </cofactor>
</comment>
<keyword evidence="2 8" id="KW-1277">Toxin-antitoxin system</keyword>
<accession>A0A5B2TEM5</accession>
<dbReference type="InterPro" id="IPR050556">
    <property type="entry name" value="Type_II_TA_system_RNase"/>
</dbReference>
<comment type="similarity">
    <text evidence="7 8">Belongs to the PINc/VapC protein family.</text>
</comment>
<dbReference type="EMBL" id="VUKA01000005">
    <property type="protein sequence ID" value="KAA2212917.1"/>
    <property type="molecule type" value="Genomic_DNA"/>
</dbReference>
<feature type="domain" description="PIN" evidence="9">
    <location>
        <begin position="5"/>
        <end position="124"/>
    </location>
</feature>
<evidence type="ECO:0000313" key="10">
    <source>
        <dbReference type="EMBL" id="KAA2212917.1"/>
    </source>
</evidence>
<keyword evidence="6 8" id="KW-0460">Magnesium</keyword>
<sequence>MLRNMLDTNLCIRLLRDRPQGLRPRFNVEADTLCITTITLTELLYGAARSARPNEHRREVEAFARRLAVLPFDEDAAAHAGDIHADLARRGCLIGPYDILIAGHARSRGLVVITGNLGEFRRVEGLRSEDWLAPQ</sequence>
<dbReference type="InterPro" id="IPR002716">
    <property type="entry name" value="PIN_dom"/>
</dbReference>
<dbReference type="Pfam" id="PF01850">
    <property type="entry name" value="PIN"/>
    <property type="match status" value="1"/>
</dbReference>
<evidence type="ECO:0000256" key="2">
    <source>
        <dbReference type="ARBA" id="ARBA00022649"/>
    </source>
</evidence>
<keyword evidence="10" id="KW-0255">Endonuclease</keyword>
<dbReference type="RefSeq" id="WP_149812533.1">
    <property type="nucleotide sequence ID" value="NZ_VUKA01000005.1"/>
</dbReference>
<protein>
    <recommendedName>
        <fullName evidence="8">Ribonuclease VapC</fullName>
        <shortName evidence="8">RNase VapC</shortName>
        <ecNumber evidence="8">3.1.-.-</ecNumber>
    </recommendedName>
    <alternativeName>
        <fullName evidence="8">Toxin VapC</fullName>
    </alternativeName>
</protein>
<dbReference type="GO" id="GO:0016787">
    <property type="term" value="F:hydrolase activity"/>
    <property type="evidence" value="ECO:0007669"/>
    <property type="project" value="UniProtKB-KW"/>
</dbReference>
<evidence type="ECO:0000256" key="4">
    <source>
        <dbReference type="ARBA" id="ARBA00022723"/>
    </source>
</evidence>
<dbReference type="OrthoDB" id="9796690at2"/>
<name>A0A5B2TEM5_9PROT</name>
<keyword evidence="8" id="KW-0800">Toxin</keyword>
<dbReference type="NCBIfam" id="NF010285">
    <property type="entry name" value="PRK13725.1"/>
    <property type="match status" value="1"/>
</dbReference>
<dbReference type="AlphaFoldDB" id="A0A5B2TEM5"/>
<dbReference type="EC" id="3.1.-.-" evidence="8"/>
<keyword evidence="4 8" id="KW-0479">Metal-binding</keyword>
<evidence type="ECO:0000256" key="5">
    <source>
        <dbReference type="ARBA" id="ARBA00022801"/>
    </source>
</evidence>
<dbReference type="HAMAP" id="MF_00265">
    <property type="entry name" value="VapC_Nob1"/>
    <property type="match status" value="1"/>
</dbReference>
<dbReference type="Proteomes" id="UP000322110">
    <property type="component" value="Unassembled WGS sequence"/>
</dbReference>
<evidence type="ECO:0000259" key="9">
    <source>
        <dbReference type="Pfam" id="PF01850"/>
    </source>
</evidence>
<feature type="binding site" evidence="8">
    <location>
        <position position="98"/>
    </location>
    <ligand>
        <name>Mg(2+)</name>
        <dbReference type="ChEBI" id="CHEBI:18420"/>
    </ligand>
</feature>
<keyword evidence="11" id="KW-1185">Reference proteome</keyword>
<proteinExistence type="inferred from homology"/>
<dbReference type="GO" id="GO:0004519">
    <property type="term" value="F:endonuclease activity"/>
    <property type="evidence" value="ECO:0007669"/>
    <property type="project" value="UniProtKB-KW"/>
</dbReference>
<dbReference type="InterPro" id="IPR022907">
    <property type="entry name" value="VapC_family"/>
</dbReference>
<gene>
    <name evidence="8 10" type="primary">vapC</name>
    <name evidence="10" type="ORF">F0Q34_12385</name>
</gene>
<keyword evidence="3 8" id="KW-0540">Nuclease</keyword>
<dbReference type="GO" id="GO:0090729">
    <property type="term" value="F:toxin activity"/>
    <property type="evidence" value="ECO:0007669"/>
    <property type="project" value="UniProtKB-KW"/>
</dbReference>
<dbReference type="PANTHER" id="PTHR33653">
    <property type="entry name" value="RIBONUCLEASE VAPC2"/>
    <property type="match status" value="1"/>
</dbReference>
<feature type="binding site" evidence="8">
    <location>
        <position position="7"/>
    </location>
    <ligand>
        <name>Mg(2+)</name>
        <dbReference type="ChEBI" id="CHEBI:18420"/>
    </ligand>
</feature>
<dbReference type="SUPFAM" id="SSF88723">
    <property type="entry name" value="PIN domain-like"/>
    <property type="match status" value="1"/>
</dbReference>
<organism evidence="10 11">
    <name type="scientific">Teichococcus oryzae</name>
    <dbReference type="NCBI Taxonomy" id="1608942"/>
    <lineage>
        <taxon>Bacteria</taxon>
        <taxon>Pseudomonadati</taxon>
        <taxon>Pseudomonadota</taxon>
        <taxon>Alphaproteobacteria</taxon>
        <taxon>Acetobacterales</taxon>
        <taxon>Roseomonadaceae</taxon>
        <taxon>Roseomonas</taxon>
    </lineage>
</organism>
<evidence type="ECO:0000256" key="6">
    <source>
        <dbReference type="ARBA" id="ARBA00022842"/>
    </source>
</evidence>
<evidence type="ECO:0000256" key="1">
    <source>
        <dbReference type="ARBA" id="ARBA00001946"/>
    </source>
</evidence>
<dbReference type="InterPro" id="IPR029060">
    <property type="entry name" value="PIN-like_dom_sf"/>
</dbReference>
<evidence type="ECO:0000313" key="11">
    <source>
        <dbReference type="Proteomes" id="UP000322110"/>
    </source>
</evidence>
<evidence type="ECO:0000256" key="3">
    <source>
        <dbReference type="ARBA" id="ARBA00022722"/>
    </source>
</evidence>
<evidence type="ECO:0000256" key="8">
    <source>
        <dbReference type="HAMAP-Rule" id="MF_00265"/>
    </source>
</evidence>
<comment type="caution">
    <text evidence="10">The sequence shown here is derived from an EMBL/GenBank/DDBJ whole genome shotgun (WGS) entry which is preliminary data.</text>
</comment>